<name>A0A3S9ANW6_ACIJO</name>
<dbReference type="SUPFAM" id="SSF81301">
    <property type="entry name" value="Nucleotidyltransferase"/>
    <property type="match status" value="1"/>
</dbReference>
<dbReference type="RefSeq" id="WP_078388584.1">
    <property type="nucleotide sequence ID" value="NZ_JBIMBJ010000004.1"/>
</dbReference>
<gene>
    <name evidence="1" type="ORF">CFH90_15465</name>
</gene>
<dbReference type="Pfam" id="PF22014">
    <property type="entry name" value="DUF6932"/>
    <property type="match status" value="1"/>
</dbReference>
<protein>
    <submittedName>
        <fullName evidence="1">Uncharacterized protein</fullName>
    </submittedName>
</protein>
<sequence>MIDNNFTENIEKDPQRLSEGKIIYPCLLDPGIHKISLENLEKTVLNPFQDKRTRANLCNRLRALIQELEAYQVEMIIWLDGSFCSKKPHPSDIDIVLFLNEEDLNKLLSEKYNELLSFLENRNTIRARYGCDLFFNTMSEVDRFHYWRSLFSYNQLSEAKGFIQLRVNSHEHLYS</sequence>
<dbReference type="InterPro" id="IPR043519">
    <property type="entry name" value="NT_sf"/>
</dbReference>
<dbReference type="InterPro" id="IPR053860">
    <property type="entry name" value="DUF6932"/>
</dbReference>
<evidence type="ECO:0000313" key="2">
    <source>
        <dbReference type="Proteomes" id="UP000276980"/>
    </source>
</evidence>
<accession>A0A3S9ANW6</accession>
<reference evidence="1 2" key="1">
    <citation type="submission" date="2017-06" db="EMBL/GenBank/DDBJ databases">
        <title>Complete Genome Sequence of the Carbazole-Degrading Bacterium Acinetobacter johnsonii IC001.</title>
        <authorList>
            <person name="Vejarano F."/>
            <person name="Suzuki-Minakuchi C."/>
            <person name="Ohtsubo Y."/>
            <person name="Tsuda M."/>
            <person name="Okada K."/>
            <person name="Nojiri H."/>
        </authorList>
    </citation>
    <scope>NUCLEOTIDE SEQUENCE [LARGE SCALE GENOMIC DNA]</scope>
    <source>
        <strain evidence="1 2">IC001</strain>
    </source>
</reference>
<organism evidence="1 2">
    <name type="scientific">Acinetobacter johnsonii</name>
    <dbReference type="NCBI Taxonomy" id="40214"/>
    <lineage>
        <taxon>Bacteria</taxon>
        <taxon>Pseudomonadati</taxon>
        <taxon>Pseudomonadota</taxon>
        <taxon>Gammaproteobacteria</taxon>
        <taxon>Moraxellales</taxon>
        <taxon>Moraxellaceae</taxon>
        <taxon>Acinetobacter</taxon>
    </lineage>
</organism>
<dbReference type="EMBL" id="CP022298">
    <property type="protein sequence ID" value="AZN65345.1"/>
    <property type="molecule type" value="Genomic_DNA"/>
</dbReference>
<proteinExistence type="predicted"/>
<evidence type="ECO:0000313" key="1">
    <source>
        <dbReference type="EMBL" id="AZN65345.1"/>
    </source>
</evidence>
<dbReference type="Proteomes" id="UP000276980">
    <property type="component" value="Chromosome"/>
</dbReference>
<dbReference type="AlphaFoldDB" id="A0A3S9ANW6"/>